<evidence type="ECO:0000313" key="2">
    <source>
        <dbReference type="EMBL" id="OQR92130.1"/>
    </source>
</evidence>
<feature type="compositionally biased region" description="Polar residues" evidence="1">
    <location>
        <begin position="1"/>
        <end position="21"/>
    </location>
</feature>
<comment type="caution">
    <text evidence="2">The sequence shown here is derived from an EMBL/GenBank/DDBJ whole genome shotgun (WGS) entry which is preliminary data.</text>
</comment>
<evidence type="ECO:0000256" key="1">
    <source>
        <dbReference type="SAM" id="MobiDB-lite"/>
    </source>
</evidence>
<reference evidence="2 3" key="1">
    <citation type="journal article" date="2014" name="Genome Biol. Evol.">
        <title>The secreted proteins of Achlya hypogyna and Thraustotheca clavata identify the ancestral oomycete secretome and reveal gene acquisitions by horizontal gene transfer.</title>
        <authorList>
            <person name="Misner I."/>
            <person name="Blouin N."/>
            <person name="Leonard G."/>
            <person name="Richards T.A."/>
            <person name="Lane C.E."/>
        </authorList>
    </citation>
    <scope>NUCLEOTIDE SEQUENCE [LARGE SCALE GENOMIC DNA]</scope>
    <source>
        <strain evidence="2 3">ATCC 48635</strain>
    </source>
</reference>
<dbReference type="Proteomes" id="UP000243579">
    <property type="component" value="Unassembled WGS sequence"/>
</dbReference>
<protein>
    <submittedName>
        <fullName evidence="2">Uncharacterized protein</fullName>
    </submittedName>
</protein>
<gene>
    <name evidence="2" type="ORF">ACHHYP_20154</name>
</gene>
<proteinExistence type="predicted"/>
<dbReference type="AlphaFoldDB" id="A0A1V9Z2T4"/>
<evidence type="ECO:0000313" key="3">
    <source>
        <dbReference type="Proteomes" id="UP000243579"/>
    </source>
</evidence>
<accession>A0A1V9Z2T4</accession>
<feature type="region of interest" description="Disordered" evidence="1">
    <location>
        <begin position="1"/>
        <end position="26"/>
    </location>
</feature>
<name>A0A1V9Z2T4_ACHHY</name>
<keyword evidence="3" id="KW-1185">Reference proteome</keyword>
<organism evidence="2 3">
    <name type="scientific">Achlya hypogyna</name>
    <name type="common">Oomycete</name>
    <name type="synonym">Protoachlya hypogyna</name>
    <dbReference type="NCBI Taxonomy" id="1202772"/>
    <lineage>
        <taxon>Eukaryota</taxon>
        <taxon>Sar</taxon>
        <taxon>Stramenopiles</taxon>
        <taxon>Oomycota</taxon>
        <taxon>Saprolegniomycetes</taxon>
        <taxon>Saprolegniales</taxon>
        <taxon>Achlyaceae</taxon>
        <taxon>Achlya</taxon>
    </lineage>
</organism>
<dbReference type="EMBL" id="JNBR01000480">
    <property type="protein sequence ID" value="OQR92130.1"/>
    <property type="molecule type" value="Genomic_DNA"/>
</dbReference>
<sequence length="110" mass="11611">MHPTSLTISHDAQSLISTQSDPPARPPAIAIEDLTALSSKASLASTLPMPQDFTPTASLRPHGAIDDALWPLPESVSAGYSLKQTHLLHGGLHHRLWSSKGSLSKGSSVK</sequence>